<name>A0AAV2SDD6_MEGNR</name>
<evidence type="ECO:0000259" key="1">
    <source>
        <dbReference type="PROSITE" id="PS50041"/>
    </source>
</evidence>
<comment type="caution">
    <text evidence="2">The sequence shown here is derived from an EMBL/GenBank/DDBJ whole genome shotgun (WGS) entry which is preliminary data.</text>
</comment>
<accession>A0AAV2SDD6</accession>
<evidence type="ECO:0000313" key="3">
    <source>
        <dbReference type="Proteomes" id="UP001497623"/>
    </source>
</evidence>
<sequence>MEEIYNKRMESENILLNSLLMSSSGLDRCPEGIFLSNQCFTILGDRPSNWTEAKKRCQSQGLVLAEPSDNVVVPLRRLLLQGYGGTSFWVNAQGNLRTFMWPRANKALESDSPLWSPGQPGDRATPLHCLALL</sequence>
<dbReference type="EMBL" id="CAXKWB010064407">
    <property type="protein sequence ID" value="CAL4187631.1"/>
    <property type="molecule type" value="Genomic_DNA"/>
</dbReference>
<proteinExistence type="predicted"/>
<dbReference type="PROSITE" id="PS50041">
    <property type="entry name" value="C_TYPE_LECTIN_2"/>
    <property type="match status" value="1"/>
</dbReference>
<dbReference type="InterPro" id="IPR001304">
    <property type="entry name" value="C-type_lectin-like"/>
</dbReference>
<dbReference type="InterPro" id="IPR016186">
    <property type="entry name" value="C-type_lectin-like/link_sf"/>
</dbReference>
<dbReference type="InterPro" id="IPR016187">
    <property type="entry name" value="CTDL_fold"/>
</dbReference>
<dbReference type="AlphaFoldDB" id="A0AAV2SDD6"/>
<gene>
    <name evidence="2" type="ORF">MNOR_LOCUS36204</name>
</gene>
<feature type="domain" description="C-type lectin" evidence="1">
    <location>
        <begin position="35"/>
        <end position="133"/>
    </location>
</feature>
<reference evidence="2 3" key="1">
    <citation type="submission" date="2024-05" db="EMBL/GenBank/DDBJ databases">
        <authorList>
            <person name="Wallberg A."/>
        </authorList>
    </citation>
    <scope>NUCLEOTIDE SEQUENCE [LARGE SCALE GENOMIC DNA]</scope>
</reference>
<keyword evidence="3" id="KW-1185">Reference proteome</keyword>
<dbReference type="Proteomes" id="UP001497623">
    <property type="component" value="Unassembled WGS sequence"/>
</dbReference>
<dbReference type="SUPFAM" id="SSF56436">
    <property type="entry name" value="C-type lectin-like"/>
    <property type="match status" value="1"/>
</dbReference>
<feature type="non-terminal residue" evidence="2">
    <location>
        <position position="133"/>
    </location>
</feature>
<evidence type="ECO:0000313" key="2">
    <source>
        <dbReference type="EMBL" id="CAL4187631.1"/>
    </source>
</evidence>
<dbReference type="Gene3D" id="3.10.100.10">
    <property type="entry name" value="Mannose-Binding Protein A, subunit A"/>
    <property type="match status" value="1"/>
</dbReference>
<organism evidence="2 3">
    <name type="scientific">Meganyctiphanes norvegica</name>
    <name type="common">Northern krill</name>
    <name type="synonym">Thysanopoda norvegica</name>
    <dbReference type="NCBI Taxonomy" id="48144"/>
    <lineage>
        <taxon>Eukaryota</taxon>
        <taxon>Metazoa</taxon>
        <taxon>Ecdysozoa</taxon>
        <taxon>Arthropoda</taxon>
        <taxon>Crustacea</taxon>
        <taxon>Multicrustacea</taxon>
        <taxon>Malacostraca</taxon>
        <taxon>Eumalacostraca</taxon>
        <taxon>Eucarida</taxon>
        <taxon>Euphausiacea</taxon>
        <taxon>Euphausiidae</taxon>
        <taxon>Meganyctiphanes</taxon>
    </lineage>
</organism>
<protein>
    <recommendedName>
        <fullName evidence="1">C-type lectin domain-containing protein</fullName>
    </recommendedName>
</protein>